<dbReference type="Gene3D" id="1.10.10.10">
    <property type="entry name" value="Winged helix-like DNA-binding domain superfamily/Winged helix DNA-binding domain"/>
    <property type="match status" value="1"/>
</dbReference>
<comment type="similarity">
    <text evidence="1">Belongs to the sigma-70 factor family. ECF subfamily.</text>
</comment>
<reference evidence="8 9" key="1">
    <citation type="submission" date="2022-06" db="EMBL/GenBank/DDBJ databases">
        <title>Sequencing the genomes of 1000 actinobacteria strains.</title>
        <authorList>
            <person name="Klenk H.-P."/>
        </authorList>
    </citation>
    <scope>NUCLEOTIDE SEQUENCE [LARGE SCALE GENOMIC DNA]</scope>
    <source>
        <strain evidence="8 9">DSM 41656</strain>
    </source>
</reference>
<dbReference type="EMBL" id="JAMZDX010000003">
    <property type="protein sequence ID" value="MCP2310045.1"/>
    <property type="molecule type" value="Genomic_DNA"/>
</dbReference>
<dbReference type="InterPro" id="IPR039425">
    <property type="entry name" value="RNA_pol_sigma-70-like"/>
</dbReference>
<dbReference type="Pfam" id="PF04542">
    <property type="entry name" value="Sigma70_r2"/>
    <property type="match status" value="1"/>
</dbReference>
<keyword evidence="3" id="KW-0731">Sigma factor</keyword>
<dbReference type="PANTHER" id="PTHR43133:SF50">
    <property type="entry name" value="ECF RNA POLYMERASE SIGMA FACTOR SIGM"/>
    <property type="match status" value="1"/>
</dbReference>
<evidence type="ECO:0000256" key="5">
    <source>
        <dbReference type="ARBA" id="ARBA00023163"/>
    </source>
</evidence>
<keyword evidence="4" id="KW-0238">DNA-binding</keyword>
<dbReference type="SUPFAM" id="SSF88659">
    <property type="entry name" value="Sigma3 and sigma4 domains of RNA polymerase sigma factors"/>
    <property type="match status" value="1"/>
</dbReference>
<dbReference type="InterPro" id="IPR007627">
    <property type="entry name" value="RNA_pol_sigma70_r2"/>
</dbReference>
<dbReference type="CDD" id="cd06171">
    <property type="entry name" value="Sigma70_r4"/>
    <property type="match status" value="1"/>
</dbReference>
<keyword evidence="9" id="KW-1185">Reference proteome</keyword>
<dbReference type="InterPro" id="IPR013249">
    <property type="entry name" value="RNA_pol_sigma70_r4_t2"/>
</dbReference>
<evidence type="ECO:0000313" key="8">
    <source>
        <dbReference type="EMBL" id="MCP2310045.1"/>
    </source>
</evidence>
<dbReference type="InterPro" id="IPR013325">
    <property type="entry name" value="RNA_pol_sigma_r2"/>
</dbReference>
<proteinExistence type="inferred from homology"/>
<comment type="caution">
    <text evidence="8">The sequence shown here is derived from an EMBL/GenBank/DDBJ whole genome shotgun (WGS) entry which is preliminary data.</text>
</comment>
<accession>A0ABT1IY11</accession>
<dbReference type="PANTHER" id="PTHR43133">
    <property type="entry name" value="RNA POLYMERASE ECF-TYPE SIGMA FACTO"/>
    <property type="match status" value="1"/>
</dbReference>
<sequence>MAKESRDVDFTAYVGSRAAWLRNVAYLLCADWHRADDLVQESITKLYTNWSRAARAENLDGYARTVLVNTFLAEQRTSWWRRTRTGFEAADGVATGADLDAALDLRQALAALPPRQRATVVLRYFCDLSVEQTAEAMGCSSGNVKSQSSRALDALRGSAALRAGRAGG</sequence>
<dbReference type="SUPFAM" id="SSF88946">
    <property type="entry name" value="Sigma2 domain of RNA polymerase sigma factors"/>
    <property type="match status" value="1"/>
</dbReference>
<dbReference type="RefSeq" id="WP_253797870.1">
    <property type="nucleotide sequence ID" value="NZ_BAAAUB010000087.1"/>
</dbReference>
<dbReference type="InterPro" id="IPR014284">
    <property type="entry name" value="RNA_pol_sigma-70_dom"/>
</dbReference>
<dbReference type="Proteomes" id="UP001206483">
    <property type="component" value="Unassembled WGS sequence"/>
</dbReference>
<gene>
    <name evidence="8" type="ORF">FHR36_003178</name>
</gene>
<keyword evidence="5" id="KW-0804">Transcription</keyword>
<dbReference type="InterPro" id="IPR013324">
    <property type="entry name" value="RNA_pol_sigma_r3/r4-like"/>
</dbReference>
<evidence type="ECO:0000256" key="1">
    <source>
        <dbReference type="ARBA" id="ARBA00010641"/>
    </source>
</evidence>
<organism evidence="8 9">
    <name type="scientific">Kitasatospora paracochleata</name>
    <dbReference type="NCBI Taxonomy" id="58354"/>
    <lineage>
        <taxon>Bacteria</taxon>
        <taxon>Bacillati</taxon>
        <taxon>Actinomycetota</taxon>
        <taxon>Actinomycetes</taxon>
        <taxon>Kitasatosporales</taxon>
        <taxon>Streptomycetaceae</taxon>
        <taxon>Kitasatospora</taxon>
    </lineage>
</organism>
<dbReference type="InterPro" id="IPR014325">
    <property type="entry name" value="RNA_pol_sigma-E_actinobac"/>
</dbReference>
<evidence type="ECO:0000259" key="6">
    <source>
        <dbReference type="Pfam" id="PF04542"/>
    </source>
</evidence>
<dbReference type="NCBIfam" id="TIGR02937">
    <property type="entry name" value="sigma70-ECF"/>
    <property type="match status" value="1"/>
</dbReference>
<name>A0ABT1IY11_9ACTN</name>
<protein>
    <submittedName>
        <fullName evidence="8">RNA polymerase sigma-70 factor (Sigma-E family)</fullName>
    </submittedName>
</protein>
<feature type="domain" description="RNA polymerase sigma factor 70 region 4 type 2" evidence="7">
    <location>
        <begin position="104"/>
        <end position="155"/>
    </location>
</feature>
<evidence type="ECO:0000259" key="7">
    <source>
        <dbReference type="Pfam" id="PF08281"/>
    </source>
</evidence>
<dbReference type="Gene3D" id="1.10.1740.10">
    <property type="match status" value="1"/>
</dbReference>
<feature type="domain" description="RNA polymerase sigma-70 region 2" evidence="6">
    <location>
        <begin position="18"/>
        <end position="81"/>
    </location>
</feature>
<evidence type="ECO:0000256" key="3">
    <source>
        <dbReference type="ARBA" id="ARBA00023082"/>
    </source>
</evidence>
<evidence type="ECO:0000256" key="4">
    <source>
        <dbReference type="ARBA" id="ARBA00023125"/>
    </source>
</evidence>
<dbReference type="InterPro" id="IPR036388">
    <property type="entry name" value="WH-like_DNA-bd_sf"/>
</dbReference>
<evidence type="ECO:0000313" key="9">
    <source>
        <dbReference type="Proteomes" id="UP001206483"/>
    </source>
</evidence>
<dbReference type="Pfam" id="PF08281">
    <property type="entry name" value="Sigma70_r4_2"/>
    <property type="match status" value="1"/>
</dbReference>
<evidence type="ECO:0000256" key="2">
    <source>
        <dbReference type="ARBA" id="ARBA00023015"/>
    </source>
</evidence>
<keyword evidence="2" id="KW-0805">Transcription regulation</keyword>
<dbReference type="NCBIfam" id="TIGR02983">
    <property type="entry name" value="SigE-fam_strep"/>
    <property type="match status" value="1"/>
</dbReference>